<dbReference type="InterPro" id="IPR012867">
    <property type="entry name" value="DUF1648"/>
</dbReference>
<evidence type="ECO:0000313" key="5">
    <source>
        <dbReference type="Proteomes" id="UP001368328"/>
    </source>
</evidence>
<dbReference type="RefSeq" id="WP_338786242.1">
    <property type="nucleotide sequence ID" value="NZ_CP147403.1"/>
</dbReference>
<feature type="transmembrane region" description="Helical" evidence="1">
    <location>
        <begin position="6"/>
        <end position="24"/>
    </location>
</feature>
<keyword evidence="1" id="KW-0472">Membrane</keyword>
<keyword evidence="1" id="KW-1133">Transmembrane helix</keyword>
<reference evidence="4 5" key="1">
    <citation type="submission" date="2024-02" db="EMBL/GenBank/DDBJ databases">
        <title>Seven novel Bacillus-like species.</title>
        <authorList>
            <person name="Liu G."/>
        </authorList>
    </citation>
    <scope>NUCLEOTIDE SEQUENCE [LARGE SCALE GENOMIC DNA]</scope>
    <source>
        <strain evidence="4 5">FJAT-53654</strain>
    </source>
</reference>
<dbReference type="PANTHER" id="PTHR37810:SF9">
    <property type="entry name" value="MEMBRANE PROTEIN"/>
    <property type="match status" value="1"/>
</dbReference>
<feature type="transmembrane region" description="Helical" evidence="1">
    <location>
        <begin position="81"/>
        <end position="102"/>
    </location>
</feature>
<dbReference type="Pfam" id="PF19124">
    <property type="entry name" value="DUF5808"/>
    <property type="match status" value="1"/>
</dbReference>
<keyword evidence="5" id="KW-1185">Reference proteome</keyword>
<sequence length="363" mass="41026">MTLAIFLMIAIILAGIQTAVPYLVKRTVIFGITVPEKYVNNETLKSFKKKYTLLVSLFSFIALAGYLLWAIFNTPTEEQTVLVGTLIQFGIILLSLSLYFYFHAKTLQLKIKNNWAENLKQVKSTDLSVRSQDVMLPWSIYLLPIIITFGVIGYTVLQYDLLPEQIPTHWGINGEADAFTEKTPMSAILMPLTLLMMQLMFLGIHVGTKKSGIKLSATSTSASRMRQLTLRKYSSWLMLLVSFLLTLMFSFFQLQTIHPELFAGATMLATPIIFLIVVLVGTITFAIKVGRSDKHIVVDTKENIADFDDDSHWKGGLIYFNRQDPSIFVEKRFGVGWSLNFGNPIGYFIILMPLLAILVFSFM</sequence>
<dbReference type="InterPro" id="IPR043831">
    <property type="entry name" value="DUF5808"/>
</dbReference>
<feature type="transmembrane region" description="Helical" evidence="1">
    <location>
        <begin position="138"/>
        <end position="157"/>
    </location>
</feature>
<dbReference type="Proteomes" id="UP001368328">
    <property type="component" value="Chromosome"/>
</dbReference>
<gene>
    <name evidence="4" type="ORF">WCV66_17160</name>
</gene>
<feature type="transmembrane region" description="Helical" evidence="1">
    <location>
        <begin position="341"/>
        <end position="362"/>
    </location>
</feature>
<accession>A0ABZ2MP48</accession>
<feature type="domain" description="DUF5808" evidence="3">
    <location>
        <begin position="322"/>
        <end position="347"/>
    </location>
</feature>
<organism evidence="4 5">
    <name type="scientific">Metabacillus rhizosphaerae</name>
    <dbReference type="NCBI Taxonomy" id="3117747"/>
    <lineage>
        <taxon>Bacteria</taxon>
        <taxon>Bacillati</taxon>
        <taxon>Bacillota</taxon>
        <taxon>Bacilli</taxon>
        <taxon>Bacillales</taxon>
        <taxon>Bacillaceae</taxon>
        <taxon>Metabacillus</taxon>
    </lineage>
</organism>
<feature type="transmembrane region" description="Helical" evidence="1">
    <location>
        <begin position="261"/>
        <end position="287"/>
    </location>
</feature>
<dbReference type="EMBL" id="CP147403">
    <property type="protein sequence ID" value="WXB86971.1"/>
    <property type="molecule type" value="Genomic_DNA"/>
</dbReference>
<name>A0ABZ2MP48_9BACI</name>
<dbReference type="Pfam" id="PF07853">
    <property type="entry name" value="DUF1648"/>
    <property type="match status" value="1"/>
</dbReference>
<feature type="transmembrane region" description="Helical" evidence="1">
    <location>
        <begin position="187"/>
        <end position="206"/>
    </location>
</feature>
<dbReference type="PANTHER" id="PTHR37810">
    <property type="entry name" value="IMMUNITY PROTEIN SDPI"/>
    <property type="match status" value="1"/>
</dbReference>
<evidence type="ECO:0000256" key="1">
    <source>
        <dbReference type="SAM" id="Phobius"/>
    </source>
</evidence>
<evidence type="ECO:0000259" key="3">
    <source>
        <dbReference type="Pfam" id="PF19124"/>
    </source>
</evidence>
<proteinExistence type="predicted"/>
<feature type="domain" description="DUF1648" evidence="2">
    <location>
        <begin position="146"/>
        <end position="194"/>
    </location>
</feature>
<feature type="transmembrane region" description="Helical" evidence="1">
    <location>
        <begin position="51"/>
        <end position="69"/>
    </location>
</feature>
<keyword evidence="1" id="KW-0812">Transmembrane</keyword>
<protein>
    <submittedName>
        <fullName evidence="4">DUF5808 domain-containing protein</fullName>
    </submittedName>
</protein>
<evidence type="ECO:0000313" key="4">
    <source>
        <dbReference type="EMBL" id="WXB86971.1"/>
    </source>
</evidence>
<feature type="transmembrane region" description="Helical" evidence="1">
    <location>
        <begin position="233"/>
        <end position="255"/>
    </location>
</feature>
<evidence type="ECO:0000259" key="2">
    <source>
        <dbReference type="Pfam" id="PF07853"/>
    </source>
</evidence>